<accession>A0ACC0F5P7</accession>
<organism evidence="1 2">
    <name type="scientific">Camellia lanceoleosa</name>
    <dbReference type="NCBI Taxonomy" id="1840588"/>
    <lineage>
        <taxon>Eukaryota</taxon>
        <taxon>Viridiplantae</taxon>
        <taxon>Streptophyta</taxon>
        <taxon>Embryophyta</taxon>
        <taxon>Tracheophyta</taxon>
        <taxon>Spermatophyta</taxon>
        <taxon>Magnoliopsida</taxon>
        <taxon>eudicotyledons</taxon>
        <taxon>Gunneridae</taxon>
        <taxon>Pentapetalae</taxon>
        <taxon>asterids</taxon>
        <taxon>Ericales</taxon>
        <taxon>Theaceae</taxon>
        <taxon>Camellia</taxon>
    </lineage>
</organism>
<evidence type="ECO:0000313" key="1">
    <source>
        <dbReference type="EMBL" id="KAI7983647.1"/>
    </source>
</evidence>
<comment type="caution">
    <text evidence="1">The sequence shown here is derived from an EMBL/GenBank/DDBJ whole genome shotgun (WGS) entry which is preliminary data.</text>
</comment>
<dbReference type="Proteomes" id="UP001060215">
    <property type="component" value="Chromosome 11"/>
</dbReference>
<name>A0ACC0F5P7_9ERIC</name>
<sequence length="331" mass="37572">MEKPNKAYKAHVLVLPYPAQGHINPMLQFSKRLVTRGVKATLANTVCISKSMIVDLSSSTIDIDTISDGYDEGGYNQAESPEAYLARLHDVGSRTLADLIKKLDCLGRPVDAIVYDGFLPWALDVAKEFGILGVVFFTQTCAVNSIYYHVHKGLLPLPLSPGSTVLLPGLLPLEPWETPSFVCIYGSFPAFYDLVVNQFSNIDQTDWVLFNTFYKLEEEVVDWMAKLWRVRTIGPTVPSMYLDELLKDDTDYGINLFKPKSSVCMNWLSDKQIGSVVYVSFGSRAKLESEQMEEIAWGLKQSNYNLWVVRETEETKLQRTSWSRQSRRAWW</sequence>
<keyword evidence="2" id="KW-1185">Reference proteome</keyword>
<gene>
    <name evidence="1" type="ORF">LOK49_LG15G00998</name>
</gene>
<dbReference type="EMBL" id="CM045768">
    <property type="protein sequence ID" value="KAI7983647.1"/>
    <property type="molecule type" value="Genomic_DNA"/>
</dbReference>
<evidence type="ECO:0000313" key="2">
    <source>
        <dbReference type="Proteomes" id="UP001060215"/>
    </source>
</evidence>
<protein>
    <submittedName>
        <fullName evidence="1">UDP-glycosyltransferase 74G1</fullName>
    </submittedName>
</protein>
<reference evidence="1 2" key="1">
    <citation type="journal article" date="2022" name="Plant J.">
        <title>Chromosome-level genome of Camellia lanceoleosa provides a valuable resource for understanding genome evolution and self-incompatibility.</title>
        <authorList>
            <person name="Gong W."/>
            <person name="Xiao S."/>
            <person name="Wang L."/>
            <person name="Liao Z."/>
            <person name="Chang Y."/>
            <person name="Mo W."/>
            <person name="Hu G."/>
            <person name="Li W."/>
            <person name="Zhao G."/>
            <person name="Zhu H."/>
            <person name="Hu X."/>
            <person name="Ji K."/>
            <person name="Xiang X."/>
            <person name="Song Q."/>
            <person name="Yuan D."/>
            <person name="Jin S."/>
            <person name="Zhang L."/>
        </authorList>
    </citation>
    <scope>NUCLEOTIDE SEQUENCE [LARGE SCALE GENOMIC DNA]</scope>
    <source>
        <strain evidence="1">SQ_2022a</strain>
    </source>
</reference>
<proteinExistence type="predicted"/>